<comment type="subcellular location">
    <subcellularLocation>
        <location evidence="1 7">Cell membrane</location>
        <topology evidence="1 7">Multi-pass membrane protein</topology>
    </subcellularLocation>
</comment>
<keyword evidence="5 7" id="KW-1133">Transmembrane helix</keyword>
<dbReference type="InterPro" id="IPR000515">
    <property type="entry name" value="MetI-like"/>
</dbReference>
<dbReference type="CDD" id="cd06261">
    <property type="entry name" value="TM_PBP2"/>
    <property type="match status" value="1"/>
</dbReference>
<gene>
    <name evidence="9" type="ORF">SPIRO4BDMA_70295</name>
</gene>
<feature type="transmembrane region" description="Helical" evidence="7">
    <location>
        <begin position="152"/>
        <end position="173"/>
    </location>
</feature>
<comment type="similarity">
    <text evidence="7">Belongs to the binding-protein-dependent transport system permease family.</text>
</comment>
<evidence type="ECO:0000256" key="7">
    <source>
        <dbReference type="RuleBase" id="RU363032"/>
    </source>
</evidence>
<reference evidence="9" key="1">
    <citation type="submission" date="2017-02" db="EMBL/GenBank/DDBJ databases">
        <authorList>
            <person name="Regsiter A."/>
            <person name="William W."/>
        </authorList>
    </citation>
    <scope>NUCLEOTIDE SEQUENCE</scope>
    <source>
        <strain evidence="9">BdmA 4</strain>
    </source>
</reference>
<name>A0A3P3XUA1_9SPIR</name>
<keyword evidence="2 7" id="KW-0813">Transport</keyword>
<evidence type="ECO:0000256" key="3">
    <source>
        <dbReference type="ARBA" id="ARBA00022475"/>
    </source>
</evidence>
<dbReference type="PANTHER" id="PTHR43744:SF3">
    <property type="entry name" value="LACTOSE TRANSPORT SYSTEM PERMEASE PROTEIN LACG"/>
    <property type="match status" value="1"/>
</dbReference>
<evidence type="ECO:0000256" key="4">
    <source>
        <dbReference type="ARBA" id="ARBA00022692"/>
    </source>
</evidence>
<keyword evidence="4 7" id="KW-0812">Transmembrane</keyword>
<evidence type="ECO:0000313" key="9">
    <source>
        <dbReference type="EMBL" id="SLM19871.1"/>
    </source>
</evidence>
<dbReference type="SUPFAM" id="SSF161098">
    <property type="entry name" value="MetI-like"/>
    <property type="match status" value="1"/>
</dbReference>
<dbReference type="AlphaFoldDB" id="A0A3P3XUA1"/>
<evidence type="ECO:0000256" key="2">
    <source>
        <dbReference type="ARBA" id="ARBA00022448"/>
    </source>
</evidence>
<feature type="domain" description="ABC transmembrane type-1" evidence="8">
    <location>
        <begin position="76"/>
        <end position="274"/>
    </location>
</feature>
<dbReference type="Gene3D" id="1.10.3720.10">
    <property type="entry name" value="MetI-like"/>
    <property type="match status" value="1"/>
</dbReference>
<feature type="transmembrane region" description="Helical" evidence="7">
    <location>
        <begin position="111"/>
        <end position="132"/>
    </location>
</feature>
<feature type="transmembrane region" description="Helical" evidence="7">
    <location>
        <begin position="255"/>
        <end position="274"/>
    </location>
</feature>
<keyword evidence="3" id="KW-1003">Cell membrane</keyword>
<protein>
    <submittedName>
        <fullName evidence="9">ABC-type transporter, integral membrane subunit</fullName>
    </submittedName>
</protein>
<sequence length="288" mass="32087">MKASQPRKSGTVIAEIVTAIIFLLFLFPFLLVLINSAKTSFEVTQYPLALPTRWGNLIDNIVKIWTSESVRYPSSLLSSIIITAVSLVLINVFSAMAGWALVRTKTKTSSAIFFIFVASMVIPFQIVMFPLLSWFRTVTDVTGIRLLRTYQGIILSYIGFGAPLSIFMFHGFIKSIPLELEEAATIDGCHKHQIFFKIIFPILTPIQATVLVLNGIWIWNDYLLPLLVLGKGNDVMTFPLAVSNFAGAFVKQWDLILTAILLAMVPVIIFFLFAQKYIVKGMVAGAIK</sequence>
<dbReference type="PROSITE" id="PS50928">
    <property type="entry name" value="ABC_TM1"/>
    <property type="match status" value="1"/>
</dbReference>
<evidence type="ECO:0000256" key="5">
    <source>
        <dbReference type="ARBA" id="ARBA00022989"/>
    </source>
</evidence>
<dbReference type="InterPro" id="IPR035906">
    <property type="entry name" value="MetI-like_sf"/>
</dbReference>
<keyword evidence="6 7" id="KW-0472">Membrane</keyword>
<evidence type="ECO:0000256" key="1">
    <source>
        <dbReference type="ARBA" id="ARBA00004651"/>
    </source>
</evidence>
<dbReference type="Pfam" id="PF00528">
    <property type="entry name" value="BPD_transp_1"/>
    <property type="match status" value="1"/>
</dbReference>
<evidence type="ECO:0000259" key="8">
    <source>
        <dbReference type="PROSITE" id="PS50928"/>
    </source>
</evidence>
<feature type="transmembrane region" description="Helical" evidence="7">
    <location>
        <begin position="194"/>
        <end position="219"/>
    </location>
</feature>
<dbReference type="PANTHER" id="PTHR43744">
    <property type="entry name" value="ABC TRANSPORTER PERMEASE PROTEIN MG189-RELATED-RELATED"/>
    <property type="match status" value="1"/>
</dbReference>
<dbReference type="GO" id="GO:0055085">
    <property type="term" value="P:transmembrane transport"/>
    <property type="evidence" value="ECO:0007669"/>
    <property type="project" value="InterPro"/>
</dbReference>
<feature type="transmembrane region" description="Helical" evidence="7">
    <location>
        <begin position="12"/>
        <end position="34"/>
    </location>
</feature>
<accession>A0A3P3XUA1</accession>
<dbReference type="EMBL" id="FWDO01000007">
    <property type="protein sequence ID" value="SLM19871.1"/>
    <property type="molecule type" value="Genomic_DNA"/>
</dbReference>
<evidence type="ECO:0000256" key="6">
    <source>
        <dbReference type="ARBA" id="ARBA00023136"/>
    </source>
</evidence>
<organism evidence="9">
    <name type="scientific">uncultured spirochete</name>
    <dbReference type="NCBI Taxonomy" id="156406"/>
    <lineage>
        <taxon>Bacteria</taxon>
        <taxon>Pseudomonadati</taxon>
        <taxon>Spirochaetota</taxon>
        <taxon>Spirochaetia</taxon>
        <taxon>Spirochaetales</taxon>
        <taxon>environmental samples</taxon>
    </lineage>
</organism>
<proteinExistence type="inferred from homology"/>
<dbReference type="GO" id="GO:0005886">
    <property type="term" value="C:plasma membrane"/>
    <property type="evidence" value="ECO:0007669"/>
    <property type="project" value="UniProtKB-SubCell"/>
</dbReference>
<feature type="transmembrane region" description="Helical" evidence="7">
    <location>
        <begin position="76"/>
        <end position="99"/>
    </location>
</feature>